<comment type="caution">
    <text evidence="2">The sequence shown here is derived from an EMBL/GenBank/DDBJ whole genome shotgun (WGS) entry which is preliminary data.</text>
</comment>
<proteinExistence type="predicted"/>
<keyword evidence="1" id="KW-0732">Signal</keyword>
<keyword evidence="3" id="KW-1185">Reference proteome</keyword>
<evidence type="ECO:0000313" key="3">
    <source>
        <dbReference type="Proteomes" id="UP001172102"/>
    </source>
</evidence>
<evidence type="ECO:0000256" key="1">
    <source>
        <dbReference type="SAM" id="SignalP"/>
    </source>
</evidence>
<dbReference type="Proteomes" id="UP001172102">
    <property type="component" value="Unassembled WGS sequence"/>
</dbReference>
<dbReference type="AlphaFoldDB" id="A0AA40E614"/>
<organism evidence="2 3">
    <name type="scientific">Lasiosphaeris hirsuta</name>
    <dbReference type="NCBI Taxonomy" id="260670"/>
    <lineage>
        <taxon>Eukaryota</taxon>
        <taxon>Fungi</taxon>
        <taxon>Dikarya</taxon>
        <taxon>Ascomycota</taxon>
        <taxon>Pezizomycotina</taxon>
        <taxon>Sordariomycetes</taxon>
        <taxon>Sordariomycetidae</taxon>
        <taxon>Sordariales</taxon>
        <taxon>Lasiosphaeriaceae</taxon>
        <taxon>Lasiosphaeris</taxon>
    </lineage>
</organism>
<protein>
    <submittedName>
        <fullName evidence="2">Uncharacterized protein</fullName>
    </submittedName>
</protein>
<reference evidence="2" key="1">
    <citation type="submission" date="2023-06" db="EMBL/GenBank/DDBJ databases">
        <title>Genome-scale phylogeny and comparative genomics of the fungal order Sordariales.</title>
        <authorList>
            <consortium name="Lawrence Berkeley National Laboratory"/>
            <person name="Hensen N."/>
            <person name="Bonometti L."/>
            <person name="Westerberg I."/>
            <person name="Brannstrom I.O."/>
            <person name="Guillou S."/>
            <person name="Cros-Aarteil S."/>
            <person name="Calhoun S."/>
            <person name="Haridas S."/>
            <person name="Kuo A."/>
            <person name="Mondo S."/>
            <person name="Pangilinan J."/>
            <person name="Riley R."/>
            <person name="Labutti K."/>
            <person name="Andreopoulos B."/>
            <person name="Lipzen A."/>
            <person name="Chen C."/>
            <person name="Yanf M."/>
            <person name="Daum C."/>
            <person name="Ng V."/>
            <person name="Clum A."/>
            <person name="Steindorff A."/>
            <person name="Ohm R."/>
            <person name="Martin F."/>
            <person name="Silar P."/>
            <person name="Natvig D."/>
            <person name="Lalanne C."/>
            <person name="Gautier V."/>
            <person name="Ament-Velasquez S.L."/>
            <person name="Kruys A."/>
            <person name="Hutchinson M.I."/>
            <person name="Powell A.J."/>
            <person name="Barry K."/>
            <person name="Miller A.N."/>
            <person name="Grigoriev I.V."/>
            <person name="Debuchy R."/>
            <person name="Gladieux P."/>
            <person name="Thoren M.H."/>
            <person name="Johannesson H."/>
        </authorList>
    </citation>
    <scope>NUCLEOTIDE SEQUENCE</scope>
    <source>
        <strain evidence="2">SMH4607-1</strain>
    </source>
</reference>
<evidence type="ECO:0000313" key="2">
    <source>
        <dbReference type="EMBL" id="KAK0729544.1"/>
    </source>
</evidence>
<dbReference type="EMBL" id="JAUKUA010000001">
    <property type="protein sequence ID" value="KAK0729544.1"/>
    <property type="molecule type" value="Genomic_DNA"/>
</dbReference>
<gene>
    <name evidence="2" type="ORF">B0H67DRAFT_638146</name>
</gene>
<name>A0AA40E614_9PEZI</name>
<feature type="signal peptide" evidence="1">
    <location>
        <begin position="1"/>
        <end position="20"/>
    </location>
</feature>
<accession>A0AA40E614</accession>
<feature type="chain" id="PRO_5041221784" evidence="1">
    <location>
        <begin position="21"/>
        <end position="174"/>
    </location>
</feature>
<sequence>MHLATVFLTLLNIPITLISARQHQANFVSMTDAIDNPTIVARTRKDCARVAAEIAPALTPGPKFPPSLKNLMDKGYEKHADACHISKLSGYLGADKEDIKKYQQEMSQWVHGHMKELHALWEACRDVPEIAVPLTRSTICTELLVDITSFNQGSRATGIPVVRAAIAAGVLAVL</sequence>